<dbReference type="EMBL" id="BK016227">
    <property type="protein sequence ID" value="DAG03351.1"/>
    <property type="molecule type" value="Genomic_DNA"/>
</dbReference>
<proteinExistence type="predicted"/>
<organism evidence="1">
    <name type="scientific">Siphoviridae sp. ct6rT12</name>
    <dbReference type="NCBI Taxonomy" id="2825346"/>
    <lineage>
        <taxon>Viruses</taxon>
        <taxon>Duplodnaviria</taxon>
        <taxon>Heunggongvirae</taxon>
        <taxon>Uroviricota</taxon>
        <taxon>Caudoviricetes</taxon>
    </lineage>
</organism>
<name>A0A8S5V9R9_9CAUD</name>
<evidence type="ECO:0000313" key="1">
    <source>
        <dbReference type="EMBL" id="DAG03351.1"/>
    </source>
</evidence>
<sequence>MIDIKEIAKILEKLGDGEYRIKIKNSKIVIFSKNNRYEKDDIKKIIGEV</sequence>
<accession>A0A8S5V9R9</accession>
<protein>
    <submittedName>
        <fullName evidence="1">Uncharacterized protein</fullName>
    </submittedName>
</protein>
<reference evidence="1" key="1">
    <citation type="journal article" date="2021" name="Proc. Natl. Acad. Sci. U.S.A.">
        <title>A Catalog of Tens of Thousands of Viruses from Human Metagenomes Reveals Hidden Associations with Chronic Diseases.</title>
        <authorList>
            <person name="Tisza M.J."/>
            <person name="Buck C.B."/>
        </authorList>
    </citation>
    <scope>NUCLEOTIDE SEQUENCE</scope>
    <source>
        <strain evidence="1">Ct6rT12</strain>
    </source>
</reference>